<evidence type="ECO:0000313" key="2">
    <source>
        <dbReference type="EMBL" id="KAF9884035.1"/>
    </source>
</evidence>
<protein>
    <recommendedName>
        <fullName evidence="4">Alpha-ketoglutarate-dependent sulfonate dioxygenase</fullName>
    </recommendedName>
</protein>
<dbReference type="Pfam" id="PF07173">
    <property type="entry name" value="GRDP-like"/>
    <property type="match status" value="1"/>
</dbReference>
<dbReference type="Proteomes" id="UP001194746">
    <property type="component" value="Unassembled WGS sequence"/>
</dbReference>
<dbReference type="AlphaFoldDB" id="A0AAD4GP32"/>
<proteinExistence type="predicted"/>
<feature type="compositionally biased region" description="Basic and acidic residues" evidence="1">
    <location>
        <begin position="617"/>
        <end position="632"/>
    </location>
</feature>
<evidence type="ECO:0008006" key="4">
    <source>
        <dbReference type="Google" id="ProtNLM"/>
    </source>
</evidence>
<accession>A0AAD4GP32</accession>
<evidence type="ECO:0000256" key="1">
    <source>
        <dbReference type="SAM" id="MobiDB-lite"/>
    </source>
</evidence>
<feature type="region of interest" description="Disordered" evidence="1">
    <location>
        <begin position="1"/>
        <end position="21"/>
    </location>
</feature>
<evidence type="ECO:0000313" key="3">
    <source>
        <dbReference type="Proteomes" id="UP001194746"/>
    </source>
</evidence>
<organism evidence="2 3">
    <name type="scientific">Aspergillus nanangensis</name>
    <dbReference type="NCBI Taxonomy" id="2582783"/>
    <lineage>
        <taxon>Eukaryota</taxon>
        <taxon>Fungi</taxon>
        <taxon>Dikarya</taxon>
        <taxon>Ascomycota</taxon>
        <taxon>Pezizomycotina</taxon>
        <taxon>Eurotiomycetes</taxon>
        <taxon>Eurotiomycetidae</taxon>
        <taxon>Eurotiales</taxon>
        <taxon>Aspergillaceae</taxon>
        <taxon>Aspergillus</taxon>
        <taxon>Aspergillus subgen. Circumdati</taxon>
    </lineage>
</organism>
<reference evidence="2" key="1">
    <citation type="journal article" date="2019" name="Beilstein J. Org. Chem.">
        <title>Nanangenines: drimane sesquiterpenoids as the dominant metabolite cohort of a novel Australian fungus, Aspergillus nanangensis.</title>
        <authorList>
            <person name="Lacey H.J."/>
            <person name="Gilchrist C.L.M."/>
            <person name="Crombie A."/>
            <person name="Kalaitzis J.A."/>
            <person name="Vuong D."/>
            <person name="Rutledge P.J."/>
            <person name="Turner P."/>
            <person name="Pitt J.I."/>
            <person name="Lacey E."/>
            <person name="Chooi Y.H."/>
            <person name="Piggott A.M."/>
        </authorList>
    </citation>
    <scope>NUCLEOTIDE SEQUENCE</scope>
    <source>
        <strain evidence="2">MST-FP2251</strain>
    </source>
</reference>
<name>A0AAD4GP32_ASPNN</name>
<gene>
    <name evidence="2" type="ORF">FE257_002373</name>
</gene>
<dbReference type="PANTHER" id="PTHR34365:SF7">
    <property type="entry name" value="GLYCINE-RICH DOMAIN-CONTAINING PROTEIN 1"/>
    <property type="match status" value="1"/>
</dbReference>
<keyword evidence="3" id="KW-1185">Reference proteome</keyword>
<dbReference type="InterPro" id="IPR009836">
    <property type="entry name" value="GRDP-like"/>
</dbReference>
<dbReference type="EMBL" id="VCAU01000137">
    <property type="protein sequence ID" value="KAF9884035.1"/>
    <property type="molecule type" value="Genomic_DNA"/>
</dbReference>
<sequence>MAPHAKFESEEEPPDYNAIDEPPLTIPPLNLSVNAGLAVDTTVTQDECVAHLKFLATLADLRETVASTTDLFGIPDPIPEIFEENLSEAAARVKEKRWALYTTRAAERYKVWWDTCIPSSRPRLRLDDFEKVDYENLAFIERDAPLYWTPRQMPPLDILMVWHAHMLNPRAFLEDCLRQGKTSFWATGFPWQVINNCIDDRDLAYNLDQAAKENFYTQTGLQWDNLQEKSEKSVVCPSCEVPFSVPWTEGEPSILPGETWEDWHGFADKQFKATCPACGFDVNHEKLKISKFRNDIKALLSSTLPMPGTLYNLRGVPEAFTYQYRRKVQSSFPNRLIQATGIDLLRWTDPKQSQCITTVVKLRDLLESKMKSRSTMREVNTSSFQTTLLPMEKVAFRRMMSRYWENVGPFALDLVGAVIRQGTFIQKMDNIDWLHSPTVKETMTRLIQKYVIFFHIMASNPRHMAVPTLDVDLAWHTHQLCPSRYYAYSTYMTRTNCRLQIFIDHDDKVEEGKLSDGFEWTSKMYKKLTDGEVYSECTCWYCEAIRTSDLFHSRLLVSSSTARARKAANNLHDRPDISSNPDENPHISAHNAVRGDQTSLRDARYVKFLKLRSEYDKSQRRAAKQDGKKKGDSQASTDSGLYAYPLVWGYPMYVPYYGPYMCDPGVNSDSYACNPACMSLAIGAHDIMDKLKGGVDSASKSAKEQVSNTYDAINNKTGGSGSKAGEVLSKGKDQADSMVDSAKQKVQGAMGQKSE</sequence>
<feature type="region of interest" description="Disordered" evidence="1">
    <location>
        <begin position="567"/>
        <end position="596"/>
    </location>
</feature>
<feature type="region of interest" description="Disordered" evidence="1">
    <location>
        <begin position="617"/>
        <end position="636"/>
    </location>
</feature>
<dbReference type="PANTHER" id="PTHR34365">
    <property type="entry name" value="ENOLASE (DUF1399)"/>
    <property type="match status" value="1"/>
</dbReference>
<feature type="region of interest" description="Disordered" evidence="1">
    <location>
        <begin position="710"/>
        <end position="755"/>
    </location>
</feature>
<comment type="caution">
    <text evidence="2">The sequence shown here is derived from an EMBL/GenBank/DDBJ whole genome shotgun (WGS) entry which is preliminary data.</text>
</comment>
<reference evidence="2" key="2">
    <citation type="submission" date="2020-02" db="EMBL/GenBank/DDBJ databases">
        <authorList>
            <person name="Gilchrist C.L.M."/>
            <person name="Chooi Y.-H."/>
        </authorList>
    </citation>
    <scope>NUCLEOTIDE SEQUENCE</scope>
    <source>
        <strain evidence="2">MST-FP2251</strain>
    </source>
</reference>